<dbReference type="KEGG" id="smam:Mal15_40340"/>
<protein>
    <recommendedName>
        <fullName evidence="3">Lipoprotein</fullName>
    </recommendedName>
</protein>
<evidence type="ECO:0008006" key="3">
    <source>
        <dbReference type="Google" id="ProtNLM"/>
    </source>
</evidence>
<gene>
    <name evidence="1" type="ORF">Mal15_40340</name>
</gene>
<dbReference type="PROSITE" id="PS51257">
    <property type="entry name" value="PROKAR_LIPOPROTEIN"/>
    <property type="match status" value="1"/>
</dbReference>
<accession>A0A5B9MM76</accession>
<proteinExistence type="predicted"/>
<reference evidence="1 2" key="1">
    <citation type="submission" date="2019-02" db="EMBL/GenBank/DDBJ databases">
        <title>Planctomycetal bacteria perform biofilm scaping via a novel small molecule.</title>
        <authorList>
            <person name="Jeske O."/>
            <person name="Boedeker C."/>
            <person name="Wiegand S."/>
            <person name="Breitling P."/>
            <person name="Kallscheuer N."/>
            <person name="Jogler M."/>
            <person name="Rohde M."/>
            <person name="Petersen J."/>
            <person name="Medema M.H."/>
            <person name="Surup F."/>
            <person name="Jogler C."/>
        </authorList>
    </citation>
    <scope>NUCLEOTIDE SEQUENCE [LARGE SCALE GENOMIC DNA]</scope>
    <source>
        <strain evidence="1 2">Mal15</strain>
    </source>
</reference>
<keyword evidence="2" id="KW-1185">Reference proteome</keyword>
<organism evidence="1 2">
    <name type="scientific">Stieleria maiorica</name>
    <dbReference type="NCBI Taxonomy" id="2795974"/>
    <lineage>
        <taxon>Bacteria</taxon>
        <taxon>Pseudomonadati</taxon>
        <taxon>Planctomycetota</taxon>
        <taxon>Planctomycetia</taxon>
        <taxon>Pirellulales</taxon>
        <taxon>Pirellulaceae</taxon>
        <taxon>Stieleria</taxon>
    </lineage>
</organism>
<dbReference type="EMBL" id="CP036264">
    <property type="protein sequence ID" value="QEF99967.1"/>
    <property type="molecule type" value="Genomic_DNA"/>
</dbReference>
<name>A0A5B9MM76_9BACT</name>
<evidence type="ECO:0000313" key="2">
    <source>
        <dbReference type="Proteomes" id="UP000321353"/>
    </source>
</evidence>
<evidence type="ECO:0000313" key="1">
    <source>
        <dbReference type="EMBL" id="QEF99967.1"/>
    </source>
</evidence>
<dbReference type="AlphaFoldDB" id="A0A5B9MM76"/>
<sequence length="171" mass="18364">MNNRFILVVMTAVVVTTTSGCTPFRNFFFGRGAQCGTCTRLPTPFRRQAAPQAAQPTCNQPLPAQPRYAPQASVYGCNPNPCATGYAPAGQTMRAYPADPYCCGSGYAAGGIVDGQGYVQPYSGVWQPAPTDAQGYRTNYMGYPDLGYRVDEDGNRIVYEDPLPPGARAVN</sequence>
<dbReference type="Proteomes" id="UP000321353">
    <property type="component" value="Chromosome"/>
</dbReference>